<sequence length="104" mass="12231">MKRTNASLSIQNHFEICELKKKKPSWWTNVQLAMWAEEKYNLPKAPDSSTVSKILKRGEQGLTEQTDIKNRRRSRKGKKWPQLEEAVIVWVNVAKNNKIPINWD</sequence>
<dbReference type="OrthoDB" id="162969at2759"/>
<name>S2JFY2_MUCC1</name>
<organism evidence="1 2">
    <name type="scientific">Mucor circinelloides f. circinelloides (strain 1006PhL)</name>
    <name type="common">Mucormycosis agent</name>
    <name type="synonym">Calyptromyces circinelloides</name>
    <dbReference type="NCBI Taxonomy" id="1220926"/>
    <lineage>
        <taxon>Eukaryota</taxon>
        <taxon>Fungi</taxon>
        <taxon>Fungi incertae sedis</taxon>
        <taxon>Mucoromycota</taxon>
        <taxon>Mucoromycotina</taxon>
        <taxon>Mucoromycetes</taxon>
        <taxon>Mucorales</taxon>
        <taxon>Mucorineae</taxon>
        <taxon>Mucoraceae</taxon>
        <taxon>Mucor</taxon>
    </lineage>
</organism>
<dbReference type="Gene3D" id="1.10.10.60">
    <property type="entry name" value="Homeodomain-like"/>
    <property type="match status" value="1"/>
</dbReference>
<dbReference type="OMA" id="ANHLEIC"/>
<gene>
    <name evidence="1" type="ORF">HMPREF1544_11853</name>
</gene>
<accession>S2JFY2</accession>
<dbReference type="VEuPathDB" id="FungiDB:HMPREF1544_11853"/>
<reference evidence="2" key="1">
    <citation type="submission" date="2013-05" db="EMBL/GenBank/DDBJ databases">
        <title>The Genome sequence of Mucor circinelloides f. circinelloides 1006PhL.</title>
        <authorList>
            <consortium name="The Broad Institute Genomics Platform"/>
            <person name="Cuomo C."/>
            <person name="Earl A."/>
            <person name="Findley K."/>
            <person name="Lee S.C."/>
            <person name="Walker B."/>
            <person name="Young S."/>
            <person name="Zeng Q."/>
            <person name="Gargeya S."/>
            <person name="Fitzgerald M."/>
            <person name="Haas B."/>
            <person name="Abouelleil A."/>
            <person name="Allen A.W."/>
            <person name="Alvarado L."/>
            <person name="Arachchi H.M."/>
            <person name="Berlin A.M."/>
            <person name="Chapman S.B."/>
            <person name="Gainer-Dewar J."/>
            <person name="Goldberg J."/>
            <person name="Griggs A."/>
            <person name="Gujja S."/>
            <person name="Hansen M."/>
            <person name="Howarth C."/>
            <person name="Imamovic A."/>
            <person name="Ireland A."/>
            <person name="Larimer J."/>
            <person name="McCowan C."/>
            <person name="Murphy C."/>
            <person name="Pearson M."/>
            <person name="Poon T.W."/>
            <person name="Priest M."/>
            <person name="Roberts A."/>
            <person name="Saif S."/>
            <person name="Shea T."/>
            <person name="Sisk P."/>
            <person name="Sykes S."/>
            <person name="Wortman J."/>
            <person name="Nusbaum C."/>
            <person name="Birren B."/>
        </authorList>
    </citation>
    <scope>NUCLEOTIDE SEQUENCE [LARGE SCALE GENOMIC DNA]</scope>
    <source>
        <strain evidence="2">1006PhL</strain>
    </source>
</reference>
<evidence type="ECO:0000313" key="1">
    <source>
        <dbReference type="EMBL" id="EPB81418.1"/>
    </source>
</evidence>
<dbReference type="AlphaFoldDB" id="S2JFY2"/>
<keyword evidence="2" id="KW-1185">Reference proteome</keyword>
<dbReference type="Proteomes" id="UP000014254">
    <property type="component" value="Unassembled WGS sequence"/>
</dbReference>
<evidence type="ECO:0008006" key="3">
    <source>
        <dbReference type="Google" id="ProtNLM"/>
    </source>
</evidence>
<protein>
    <recommendedName>
        <fullName evidence="3">ARS-binding protein 1 N-terminal domain-containing protein</fullName>
    </recommendedName>
</protein>
<dbReference type="STRING" id="1220926.S2JFY2"/>
<evidence type="ECO:0000313" key="2">
    <source>
        <dbReference type="Proteomes" id="UP000014254"/>
    </source>
</evidence>
<proteinExistence type="predicted"/>
<dbReference type="InParanoid" id="S2JFY2"/>
<dbReference type="EMBL" id="KE124176">
    <property type="protein sequence ID" value="EPB81418.1"/>
    <property type="molecule type" value="Genomic_DNA"/>
</dbReference>